<feature type="compositionally biased region" description="Polar residues" evidence="2">
    <location>
        <begin position="670"/>
        <end position="691"/>
    </location>
</feature>
<feature type="region of interest" description="Disordered" evidence="2">
    <location>
        <begin position="722"/>
        <end position="774"/>
    </location>
</feature>
<dbReference type="Gene3D" id="1.25.40.10">
    <property type="entry name" value="Tetratricopeptide repeat domain"/>
    <property type="match status" value="1"/>
</dbReference>
<evidence type="ECO:0000256" key="2">
    <source>
        <dbReference type="SAM" id="MobiDB-lite"/>
    </source>
</evidence>
<reference evidence="6" key="1">
    <citation type="journal article" date="2013" name="Genome Biol.">
        <title>Draft genome of the mountain pine beetle, Dendroctonus ponderosae Hopkins, a major forest pest.</title>
        <authorList>
            <person name="Keeling C.I."/>
            <person name="Yuen M.M."/>
            <person name="Liao N.Y."/>
            <person name="Docking T.R."/>
            <person name="Chan S.K."/>
            <person name="Taylor G.A."/>
            <person name="Palmquist D.L."/>
            <person name="Jackman S.D."/>
            <person name="Nguyen A."/>
            <person name="Li M."/>
            <person name="Henderson H."/>
            <person name="Janes J.K."/>
            <person name="Zhao Y."/>
            <person name="Pandoh P."/>
            <person name="Moore R."/>
            <person name="Sperling F.A."/>
            <person name="Huber D.P."/>
            <person name="Birol I."/>
            <person name="Jones S.J."/>
            <person name="Bohlmann J."/>
        </authorList>
    </citation>
    <scope>NUCLEOTIDE SEQUENCE</scope>
</reference>
<dbReference type="EnsemblMetazoa" id="XM_019912711.1">
    <property type="protein sequence ID" value="XP_019768270.1"/>
    <property type="gene ID" value="LOC109543151"/>
</dbReference>
<accession>A0AAR5Q582</accession>
<feature type="compositionally biased region" description="Polar residues" evidence="2">
    <location>
        <begin position="650"/>
        <end position="659"/>
    </location>
</feature>
<dbReference type="SUPFAM" id="SSF48452">
    <property type="entry name" value="TPR-like"/>
    <property type="match status" value="1"/>
</dbReference>
<protein>
    <recommendedName>
        <fullName evidence="7">DNA/RNA-binding domain-containing protein</fullName>
    </recommendedName>
</protein>
<dbReference type="GO" id="GO:0000184">
    <property type="term" value="P:nuclear-transcribed mRNA catabolic process, nonsense-mediated decay"/>
    <property type="evidence" value="ECO:0007669"/>
    <property type="project" value="UniProtKB-KW"/>
</dbReference>
<feature type="compositionally biased region" description="Basic and acidic residues" evidence="2">
    <location>
        <begin position="582"/>
        <end position="598"/>
    </location>
</feature>
<dbReference type="GeneID" id="109543151"/>
<dbReference type="Proteomes" id="UP000019118">
    <property type="component" value="Unassembled WGS sequence"/>
</dbReference>
<feature type="compositionally biased region" description="Low complexity" evidence="2">
    <location>
        <begin position="638"/>
        <end position="649"/>
    </location>
</feature>
<feature type="region of interest" description="Disordered" evidence="2">
    <location>
        <begin position="582"/>
        <end position="701"/>
    </location>
</feature>
<dbReference type="GO" id="GO:0042162">
    <property type="term" value="F:telomeric DNA binding"/>
    <property type="evidence" value="ECO:0007669"/>
    <property type="project" value="TreeGrafter"/>
</dbReference>
<proteinExistence type="predicted"/>
<dbReference type="InterPro" id="IPR045153">
    <property type="entry name" value="Est1/Ebs1-like"/>
</dbReference>
<evidence type="ECO:0000259" key="3">
    <source>
        <dbReference type="Pfam" id="PF10373"/>
    </source>
</evidence>
<dbReference type="PANTHER" id="PTHR15696">
    <property type="entry name" value="SMG-7 SUPPRESSOR WITH MORPHOLOGICAL EFFECT ON GENITALIA PROTEIN 7"/>
    <property type="match status" value="1"/>
</dbReference>
<feature type="compositionally biased region" description="Low complexity" evidence="2">
    <location>
        <begin position="605"/>
        <end position="615"/>
    </location>
</feature>
<evidence type="ECO:0000256" key="1">
    <source>
        <dbReference type="ARBA" id="ARBA00023161"/>
    </source>
</evidence>
<dbReference type="PANTHER" id="PTHR15696:SF5">
    <property type="entry name" value="NONSENSE-MEDIATED MRNA DECAY FACTOR SMG7"/>
    <property type="match status" value="1"/>
</dbReference>
<feature type="region of interest" description="Disordered" evidence="2">
    <location>
        <begin position="519"/>
        <end position="560"/>
    </location>
</feature>
<feature type="compositionally biased region" description="Basic and acidic residues" evidence="2">
    <location>
        <begin position="530"/>
        <end position="542"/>
    </location>
</feature>
<dbReference type="InterPro" id="IPR019458">
    <property type="entry name" value="Est1-like_N"/>
</dbReference>
<sequence>MGYKVAIQVLKQTEDLKPKVLKKTDLLHDTEAWENQQKLQNIYHRVLILDLEYALDKKVEQDLWNIGFKNHITELQEKVRDKKNQRRSDFQALLTRTLESASGFYLILLQELCDNFDIDLPFRRRGSIYGQTSICNDQVTAPQLASCSYICQYCLVHLGDIARYRNQRKQAESFYKQAILVSPHSGHPYNQLALLEASQGNKLSTVFYYIRGTCVKNPFPASTTNLRGILNLAIDKESPLERIQTKMSVNDYIQLFLCAHAHFHCVLDIKQAALAVQSLNSVMTALVATHSFKRQELIKITIINLYALTYLGKDEFTKDELKVKNLILELIVGSLSSFLMPVYTLQSDESLLNYYALPALKLLMYFLFNKPDLLNSQIFKERMQIWPSLCKIVNSAQSLLVGFNYNKYAKCSLQEDRDLQGFLPLEQNFREFTFKVEIEEREVENKVRMRRIIDLAKWLSNYDLGGTKLITLTEIKGRLNFEPVLSQPDPTNELLMEMKSFTFQEPNSNKNVKTLVEKKSGILKPQGSLEKSREEREGKKNTETTTESLQKNSESIKTKRAKQNVVLQSIFKKLEENKQVKFNVEDPHHLEKTTKFDQEPSLTKPQQPQSVPSQQLNNQFSNPSLRTQSFNQNHPAFPQQNPLQKQQNPTSTDYLTNLRNLGKGADNMMPQFSKSNPYSNLPQANNSQPQHAPNIKVPAYPPPYNIPPPQVNGWLREDLKLPSSGNQSSWWGQNMSAQNHSPQNQSYAQPISNGYTNGYNQQRPAPLDNQSTNYSNPNMQYSVQSPNYPMQQDTSNYPGMSFSQMGVQYQRPLMKPQNGLSNLTPNVPYELFSSPWGMNAVNNFTNDDGTRSSMSMRQAMLKEGTLPLGRISASQQMAPQSQELLSQSPGYSLFNNSSWAPNLGNQLMNNIIGDKTSQFNGPQHSLFGGPGPQSLAQLLEHQQNQMSPNLRNSNSNQDT</sequence>
<name>A0AAR5Q582_DENPD</name>
<dbReference type="Pfam" id="PF10373">
    <property type="entry name" value="EST1_DNA_bind"/>
    <property type="match status" value="1"/>
</dbReference>
<evidence type="ECO:0000313" key="5">
    <source>
        <dbReference type="EnsemblMetazoa" id="XP_019768271.1"/>
    </source>
</evidence>
<dbReference type="Pfam" id="PF10374">
    <property type="entry name" value="EST1"/>
    <property type="match status" value="1"/>
</dbReference>
<dbReference type="InterPro" id="IPR018834">
    <property type="entry name" value="DNA/RNA-bd_Est1-type"/>
</dbReference>
<dbReference type="InterPro" id="IPR011990">
    <property type="entry name" value="TPR-like_helical_dom_sf"/>
</dbReference>
<reference evidence="5" key="2">
    <citation type="submission" date="2024-08" db="UniProtKB">
        <authorList>
            <consortium name="EnsemblMetazoa"/>
        </authorList>
    </citation>
    <scope>IDENTIFICATION</scope>
</reference>
<feature type="compositionally biased region" description="Polar residues" evidence="2">
    <location>
        <begin position="616"/>
        <end position="634"/>
    </location>
</feature>
<feature type="compositionally biased region" description="Polar residues" evidence="2">
    <location>
        <begin position="723"/>
        <end position="774"/>
    </location>
</feature>
<feature type="compositionally biased region" description="Polar residues" evidence="2">
    <location>
        <begin position="543"/>
        <end position="555"/>
    </location>
</feature>
<evidence type="ECO:0008006" key="7">
    <source>
        <dbReference type="Google" id="ProtNLM"/>
    </source>
</evidence>
<organism evidence="5 6">
    <name type="scientific">Dendroctonus ponderosae</name>
    <name type="common">Mountain pine beetle</name>
    <dbReference type="NCBI Taxonomy" id="77166"/>
    <lineage>
        <taxon>Eukaryota</taxon>
        <taxon>Metazoa</taxon>
        <taxon>Ecdysozoa</taxon>
        <taxon>Arthropoda</taxon>
        <taxon>Hexapoda</taxon>
        <taxon>Insecta</taxon>
        <taxon>Pterygota</taxon>
        <taxon>Neoptera</taxon>
        <taxon>Endopterygota</taxon>
        <taxon>Coleoptera</taxon>
        <taxon>Polyphaga</taxon>
        <taxon>Cucujiformia</taxon>
        <taxon>Curculionidae</taxon>
        <taxon>Scolytinae</taxon>
        <taxon>Dendroctonus</taxon>
    </lineage>
</organism>
<dbReference type="EnsemblMetazoa" id="XM_019912712.1">
    <property type="protein sequence ID" value="XP_019768271.1"/>
    <property type="gene ID" value="LOC109543151"/>
</dbReference>
<feature type="domain" description="DNA/RNA-binding" evidence="3">
    <location>
        <begin position="171"/>
        <end position="427"/>
    </location>
</feature>
<evidence type="ECO:0000313" key="6">
    <source>
        <dbReference type="Proteomes" id="UP000019118"/>
    </source>
</evidence>
<keyword evidence="6" id="KW-1185">Reference proteome</keyword>
<feature type="domain" description="Telomerase activating protein Est1-like N-terminal" evidence="4">
    <location>
        <begin position="58"/>
        <end position="167"/>
    </location>
</feature>
<feature type="region of interest" description="Disordered" evidence="2">
    <location>
        <begin position="940"/>
        <end position="959"/>
    </location>
</feature>
<dbReference type="GO" id="GO:0005697">
    <property type="term" value="C:telomerase holoenzyme complex"/>
    <property type="evidence" value="ECO:0007669"/>
    <property type="project" value="TreeGrafter"/>
</dbReference>
<dbReference type="GO" id="GO:0070034">
    <property type="term" value="F:telomerase RNA binding"/>
    <property type="evidence" value="ECO:0007669"/>
    <property type="project" value="TreeGrafter"/>
</dbReference>
<evidence type="ECO:0000259" key="4">
    <source>
        <dbReference type="Pfam" id="PF10374"/>
    </source>
</evidence>
<keyword evidence="1" id="KW-0866">Nonsense-mediated mRNA decay</keyword>
<dbReference type="AlphaFoldDB" id="A0AAR5Q582"/>
<dbReference type="KEGG" id="dpa:109543151"/>